<feature type="compositionally biased region" description="Pro residues" evidence="1">
    <location>
        <begin position="21"/>
        <end position="31"/>
    </location>
</feature>
<dbReference type="EMBL" id="JBJKBG010000003">
    <property type="protein sequence ID" value="KAL3744133.1"/>
    <property type="molecule type" value="Genomic_DNA"/>
</dbReference>
<keyword evidence="3" id="KW-1185">Reference proteome</keyword>
<dbReference type="Proteomes" id="UP001634007">
    <property type="component" value="Unassembled WGS sequence"/>
</dbReference>
<name>A0ABD3KXM5_EUCGL</name>
<evidence type="ECO:0000313" key="2">
    <source>
        <dbReference type="EMBL" id="KAL3744133.1"/>
    </source>
</evidence>
<reference evidence="2 3" key="1">
    <citation type="submission" date="2024-11" db="EMBL/GenBank/DDBJ databases">
        <title>Chromosome-level genome assembly of Eucalyptus globulus Labill. provides insights into its genome evolution.</title>
        <authorList>
            <person name="Li X."/>
        </authorList>
    </citation>
    <scope>NUCLEOTIDE SEQUENCE [LARGE SCALE GENOMIC DNA]</scope>
    <source>
        <strain evidence="2">CL2024</strain>
        <tissue evidence="2">Fresh tender leaves</tissue>
    </source>
</reference>
<sequence length="200" mass="22183">MPFFSSPPNTTTATTTRCTPHAPPPPPPPSLPQSQQQQQQHVFTHQLRRKVEFLSSVTPRKQDRTEAGGVLACLSERAQIMDEGNMGSSVLATFPSLLSRIPRFLGVPSRVFLSCPEKKWRKGLLGNDKRGREGGREGRGGCVLRRVTRSRGREIALASCVHGKRPFLQLYSPPSSHTIMMRLKSDLSESENEMGLVCFS</sequence>
<protein>
    <submittedName>
        <fullName evidence="2">Uncharacterized protein</fullName>
    </submittedName>
</protein>
<dbReference type="AlphaFoldDB" id="A0ABD3KXM5"/>
<organism evidence="2 3">
    <name type="scientific">Eucalyptus globulus</name>
    <name type="common">Tasmanian blue gum</name>
    <dbReference type="NCBI Taxonomy" id="34317"/>
    <lineage>
        <taxon>Eukaryota</taxon>
        <taxon>Viridiplantae</taxon>
        <taxon>Streptophyta</taxon>
        <taxon>Embryophyta</taxon>
        <taxon>Tracheophyta</taxon>
        <taxon>Spermatophyta</taxon>
        <taxon>Magnoliopsida</taxon>
        <taxon>eudicotyledons</taxon>
        <taxon>Gunneridae</taxon>
        <taxon>Pentapetalae</taxon>
        <taxon>rosids</taxon>
        <taxon>malvids</taxon>
        <taxon>Myrtales</taxon>
        <taxon>Myrtaceae</taxon>
        <taxon>Myrtoideae</taxon>
        <taxon>Eucalypteae</taxon>
        <taxon>Eucalyptus</taxon>
    </lineage>
</organism>
<comment type="caution">
    <text evidence="2">The sequence shown here is derived from an EMBL/GenBank/DDBJ whole genome shotgun (WGS) entry which is preliminary data.</text>
</comment>
<feature type="compositionally biased region" description="Low complexity" evidence="1">
    <location>
        <begin position="1"/>
        <end position="20"/>
    </location>
</feature>
<accession>A0ABD3KXM5</accession>
<gene>
    <name evidence="2" type="ORF">ACJRO7_013397</name>
</gene>
<feature type="region of interest" description="Disordered" evidence="1">
    <location>
        <begin position="1"/>
        <end position="43"/>
    </location>
</feature>
<evidence type="ECO:0000313" key="3">
    <source>
        <dbReference type="Proteomes" id="UP001634007"/>
    </source>
</evidence>
<evidence type="ECO:0000256" key="1">
    <source>
        <dbReference type="SAM" id="MobiDB-lite"/>
    </source>
</evidence>
<proteinExistence type="predicted"/>